<keyword evidence="2" id="KW-1185">Reference proteome</keyword>
<dbReference type="EMBL" id="JYDP01000148">
    <property type="protein sequence ID" value="KRZ05034.1"/>
    <property type="molecule type" value="Genomic_DNA"/>
</dbReference>
<reference evidence="1 2" key="1">
    <citation type="submission" date="2015-01" db="EMBL/GenBank/DDBJ databases">
        <title>Evolution of Trichinella species and genotypes.</title>
        <authorList>
            <person name="Korhonen P.K."/>
            <person name="Edoardo P."/>
            <person name="Giuseppe L.R."/>
            <person name="Gasser R.B."/>
        </authorList>
    </citation>
    <scope>NUCLEOTIDE SEQUENCE [LARGE SCALE GENOMIC DNA]</scope>
    <source>
        <strain evidence="1">ISS1029</strain>
    </source>
</reference>
<dbReference type="OrthoDB" id="5872686at2759"/>
<sequence>MNCYTEAALRRRPELLNHAREEITQHAPEGAPPNCMFADVRGGWPSRGRVAELFHQEGYSRRPWTYRTVRCDRCADWADHYFDFIGGRVWSGIACGRVAVQSKLGWILCGQTRSKPSTELIAFLTRVEQLAKETV</sequence>
<proteinExistence type="predicted"/>
<evidence type="ECO:0000313" key="1">
    <source>
        <dbReference type="EMBL" id="KRZ05034.1"/>
    </source>
</evidence>
<name>A0A0V1H4G5_9BILA</name>
<dbReference type="Proteomes" id="UP000055024">
    <property type="component" value="Unassembled WGS sequence"/>
</dbReference>
<accession>A0A0V1H4G5</accession>
<dbReference type="AlphaFoldDB" id="A0A0V1H4G5"/>
<evidence type="ECO:0000313" key="2">
    <source>
        <dbReference type="Proteomes" id="UP000055024"/>
    </source>
</evidence>
<organism evidence="1 2">
    <name type="scientific">Trichinella zimbabwensis</name>
    <dbReference type="NCBI Taxonomy" id="268475"/>
    <lineage>
        <taxon>Eukaryota</taxon>
        <taxon>Metazoa</taxon>
        <taxon>Ecdysozoa</taxon>
        <taxon>Nematoda</taxon>
        <taxon>Enoplea</taxon>
        <taxon>Dorylaimia</taxon>
        <taxon>Trichinellida</taxon>
        <taxon>Trichinellidae</taxon>
        <taxon>Trichinella</taxon>
    </lineage>
</organism>
<gene>
    <name evidence="1" type="ORF">T11_6712</name>
</gene>
<comment type="caution">
    <text evidence="1">The sequence shown here is derived from an EMBL/GenBank/DDBJ whole genome shotgun (WGS) entry which is preliminary data.</text>
</comment>
<protein>
    <submittedName>
        <fullName evidence="1">Uncharacterized protein</fullName>
    </submittedName>
</protein>